<dbReference type="AlphaFoldDB" id="A0A4Y8DHS3"/>
<proteinExistence type="predicted"/>
<dbReference type="OrthoDB" id="10535883at2759"/>
<sequence>MTPGRILHNRIKRLLLGCVTETRYCSLPTLQRGDQTIIDLWGGDPVCPYAHLHISVAALT</sequence>
<keyword evidence="2" id="KW-1185">Reference proteome</keyword>
<accession>A0A4Y8DHS3</accession>
<reference evidence="1 2" key="1">
    <citation type="submission" date="2017-11" db="EMBL/GenBank/DDBJ databases">
        <title>Comparative genomics of Botrytis spp.</title>
        <authorList>
            <person name="Valero-Jimenez C.A."/>
            <person name="Tapia P."/>
            <person name="Veloso J."/>
            <person name="Silva-Moreno E."/>
            <person name="Staats M."/>
            <person name="Valdes J.H."/>
            <person name="Van Kan J.A.L."/>
        </authorList>
    </citation>
    <scope>NUCLEOTIDE SEQUENCE [LARGE SCALE GENOMIC DNA]</scope>
    <source>
        <strain evidence="1 2">MUCL2830</strain>
    </source>
</reference>
<name>A0A4Y8DHS3_9HELO</name>
<gene>
    <name evidence="1" type="ORF">BOTCAL_0016g00610</name>
</gene>
<comment type="caution">
    <text evidence="1">The sequence shown here is derived from an EMBL/GenBank/DDBJ whole genome shotgun (WGS) entry which is preliminary data.</text>
</comment>
<dbReference type="Proteomes" id="UP000297299">
    <property type="component" value="Unassembled WGS sequence"/>
</dbReference>
<dbReference type="EMBL" id="PHWZ01000016">
    <property type="protein sequence ID" value="TEY85207.1"/>
    <property type="molecule type" value="Genomic_DNA"/>
</dbReference>
<protein>
    <submittedName>
        <fullName evidence="1">Uncharacterized protein</fullName>
    </submittedName>
</protein>
<evidence type="ECO:0000313" key="1">
    <source>
        <dbReference type="EMBL" id="TEY85207.1"/>
    </source>
</evidence>
<evidence type="ECO:0000313" key="2">
    <source>
        <dbReference type="Proteomes" id="UP000297299"/>
    </source>
</evidence>
<organism evidence="1 2">
    <name type="scientific">Botryotinia calthae</name>
    <dbReference type="NCBI Taxonomy" id="38488"/>
    <lineage>
        <taxon>Eukaryota</taxon>
        <taxon>Fungi</taxon>
        <taxon>Dikarya</taxon>
        <taxon>Ascomycota</taxon>
        <taxon>Pezizomycotina</taxon>
        <taxon>Leotiomycetes</taxon>
        <taxon>Helotiales</taxon>
        <taxon>Sclerotiniaceae</taxon>
        <taxon>Botryotinia</taxon>
    </lineage>
</organism>